<accession>A0ABD3U041</accession>
<comment type="similarity">
    <text evidence="1">Belongs to the SIKE family.</text>
</comment>
<dbReference type="Proteomes" id="UP001634394">
    <property type="component" value="Unassembled WGS sequence"/>
</dbReference>
<evidence type="ECO:0000256" key="1">
    <source>
        <dbReference type="ARBA" id="ARBA00005537"/>
    </source>
</evidence>
<feature type="coiled-coil region" evidence="3">
    <location>
        <begin position="69"/>
        <end position="110"/>
    </location>
</feature>
<dbReference type="Pfam" id="PF05769">
    <property type="entry name" value="SIKE"/>
    <property type="match status" value="1"/>
</dbReference>
<sequence length="230" mass="26877">MACNLKKILEDAYILVAHLKDHEKTADMVISHSQSLYKRIEGMKQYQESITELNEIAKHRPRSTLVIGIAQENRQIRELQQENRELRLALEEHQSALELIMQKYREQINKLIESNVWEKAIAGNSDHSKELETLMDKICEMGAVMHKSITADETESFKEKERLQQLEVENKGLRELLEICSTSRFRILEDYVREDRSCQTDSNESVEKQEVEKQEKDQEQSVKTMASAQK</sequence>
<reference evidence="5 6" key="1">
    <citation type="submission" date="2024-11" db="EMBL/GenBank/DDBJ databases">
        <title>Chromosome-level genome assembly of the freshwater bivalve Anodonta woodiana.</title>
        <authorList>
            <person name="Chen X."/>
        </authorList>
    </citation>
    <scope>NUCLEOTIDE SEQUENCE [LARGE SCALE GENOMIC DNA]</scope>
    <source>
        <strain evidence="5">MN2024</strain>
        <tissue evidence="5">Gills</tissue>
    </source>
</reference>
<dbReference type="PANTHER" id="PTHR12186:SF2">
    <property type="entry name" value="FGFR1 ONCOGENE PARTNER 2 HOMOLOG"/>
    <property type="match status" value="1"/>
</dbReference>
<evidence type="ECO:0000256" key="2">
    <source>
        <dbReference type="ARBA" id="ARBA00023054"/>
    </source>
</evidence>
<evidence type="ECO:0000256" key="4">
    <source>
        <dbReference type="SAM" id="MobiDB-lite"/>
    </source>
</evidence>
<protein>
    <recommendedName>
        <fullName evidence="7">Suppressor of IKBKE 1</fullName>
    </recommendedName>
</protein>
<comment type="caution">
    <text evidence="5">The sequence shown here is derived from an EMBL/GenBank/DDBJ whole genome shotgun (WGS) entry which is preliminary data.</text>
</comment>
<evidence type="ECO:0000313" key="5">
    <source>
        <dbReference type="EMBL" id="KAL3842427.1"/>
    </source>
</evidence>
<evidence type="ECO:0008006" key="7">
    <source>
        <dbReference type="Google" id="ProtNLM"/>
    </source>
</evidence>
<dbReference type="InterPro" id="IPR008555">
    <property type="entry name" value="SIKE"/>
</dbReference>
<evidence type="ECO:0000313" key="6">
    <source>
        <dbReference type="Proteomes" id="UP001634394"/>
    </source>
</evidence>
<evidence type="ECO:0000256" key="3">
    <source>
        <dbReference type="SAM" id="Coils"/>
    </source>
</evidence>
<dbReference type="PANTHER" id="PTHR12186">
    <property type="entry name" value="SIKE FAMILY MEMBER"/>
    <property type="match status" value="1"/>
</dbReference>
<name>A0ABD3U041_SINWO</name>
<keyword evidence="6" id="KW-1185">Reference proteome</keyword>
<keyword evidence="2 3" id="KW-0175">Coiled coil</keyword>
<dbReference type="EMBL" id="JBJQND010000017">
    <property type="protein sequence ID" value="KAL3842427.1"/>
    <property type="molecule type" value="Genomic_DNA"/>
</dbReference>
<feature type="region of interest" description="Disordered" evidence="4">
    <location>
        <begin position="197"/>
        <end position="230"/>
    </location>
</feature>
<dbReference type="AlphaFoldDB" id="A0ABD3U041"/>
<feature type="compositionally biased region" description="Basic and acidic residues" evidence="4">
    <location>
        <begin position="205"/>
        <end position="220"/>
    </location>
</feature>
<organism evidence="5 6">
    <name type="scientific">Sinanodonta woodiana</name>
    <name type="common">Chinese pond mussel</name>
    <name type="synonym">Anodonta woodiana</name>
    <dbReference type="NCBI Taxonomy" id="1069815"/>
    <lineage>
        <taxon>Eukaryota</taxon>
        <taxon>Metazoa</taxon>
        <taxon>Spiralia</taxon>
        <taxon>Lophotrochozoa</taxon>
        <taxon>Mollusca</taxon>
        <taxon>Bivalvia</taxon>
        <taxon>Autobranchia</taxon>
        <taxon>Heteroconchia</taxon>
        <taxon>Palaeoheterodonta</taxon>
        <taxon>Unionida</taxon>
        <taxon>Unionoidea</taxon>
        <taxon>Unionidae</taxon>
        <taxon>Unioninae</taxon>
        <taxon>Sinanodonta</taxon>
    </lineage>
</organism>
<gene>
    <name evidence="5" type="ORF">ACJMK2_020445</name>
</gene>
<proteinExistence type="inferred from homology"/>